<feature type="region of interest" description="Disordered" evidence="7">
    <location>
        <begin position="219"/>
        <end position="291"/>
    </location>
</feature>
<evidence type="ECO:0000256" key="1">
    <source>
        <dbReference type="ARBA" id="ARBA00022473"/>
    </source>
</evidence>
<dbReference type="GO" id="GO:0007464">
    <property type="term" value="P:R3/R4 cell fate commitment"/>
    <property type="evidence" value="ECO:0007669"/>
    <property type="project" value="UniProtKB-ARBA"/>
</dbReference>
<keyword evidence="6" id="KW-0862">Zinc</keyword>
<dbReference type="GO" id="GO:0016199">
    <property type="term" value="P:axon midline choice point recognition"/>
    <property type="evidence" value="ECO:0007669"/>
    <property type="project" value="UniProtKB-ARBA"/>
</dbReference>
<feature type="compositionally biased region" description="Polar residues" evidence="7">
    <location>
        <begin position="531"/>
        <end position="564"/>
    </location>
</feature>
<dbReference type="GO" id="GO:0035167">
    <property type="term" value="P:larval lymph gland hemopoiesis"/>
    <property type="evidence" value="ECO:0007669"/>
    <property type="project" value="UniProtKB-ARBA"/>
</dbReference>
<keyword evidence="4" id="KW-0539">Nucleus</keyword>
<evidence type="ECO:0000259" key="9">
    <source>
        <dbReference type="PROSITE" id="PS50157"/>
    </source>
</evidence>
<sequence length="564" mass="60921">VRQGQHDDLGGGGGSSSDSTRGSCSISRKLFCGSLHAKCSSCPRVPDSPVASPRVCAAVCVGALSVNGMSSSTSPSSCSMNMGGSVPNESDDDQGHQSGVSTKFCLKWNNFGRNVTTSFKTLLENEEFVDISLSAEGSTLKAHKVVLSASSSYFRDILQSISSWQHPVILLRDVPFSDLQGIVEFIYHGEVSIEQENLQSFLKTAQVLKVKGLTEETTATADSSLSHASTASTTIQSHNNLSGHHYPVVKEEEEPEIQGPMPRLAHPSSFPNSGNHMVHHPRKNAYPKRANKSDVSTHVGRLHASLSPLLAAAKVERKLISSSQNSADREMKDVRVEVEEEEGEEDEEEEEEITGPQARSGGVFAGEIDDREEDEIAAVQTAAALEAVKQNFTSNVFHFLNASKSAMKDLDGDHESAFDGSASNPMGLMETDVQNLAFGSPKILRSLESNSPMGPGSGALSTQKKTCPYCFQQLSWHALSRHIRDMHKAKTGSVTCEFCQKTFRNTNSLGCHKWRFHNKDSRKSRSGSGPEPSSTVSNVDGMTSLEGFSNPTPSPSQQEEGQNT</sequence>
<feature type="region of interest" description="Disordered" evidence="7">
    <location>
        <begin position="519"/>
        <end position="564"/>
    </location>
</feature>
<feature type="region of interest" description="Disordered" evidence="7">
    <location>
        <begin position="69"/>
        <end position="97"/>
    </location>
</feature>
<proteinExistence type="predicted"/>
<dbReference type="SUPFAM" id="SSF54695">
    <property type="entry name" value="POZ domain"/>
    <property type="match status" value="1"/>
</dbReference>
<comment type="caution">
    <text evidence="10">The sequence shown here is derived from an EMBL/GenBank/DDBJ whole genome shotgun (WGS) entry which is preliminary data.</text>
</comment>
<evidence type="ECO:0000256" key="2">
    <source>
        <dbReference type="ARBA" id="ARBA00022782"/>
    </source>
</evidence>
<dbReference type="GO" id="GO:0007526">
    <property type="term" value="P:larval somatic muscle development"/>
    <property type="evidence" value="ECO:0007669"/>
    <property type="project" value="UniProtKB-ARBA"/>
</dbReference>
<dbReference type="GO" id="GO:0045467">
    <property type="term" value="P:R7 cell development"/>
    <property type="evidence" value="ECO:0007669"/>
    <property type="project" value="UniProtKB-ARBA"/>
</dbReference>
<evidence type="ECO:0000313" key="11">
    <source>
        <dbReference type="Proteomes" id="UP000318571"/>
    </source>
</evidence>
<accession>A0A553PP84</accession>
<organism evidence="10 11">
    <name type="scientific">Tigriopus californicus</name>
    <name type="common">Marine copepod</name>
    <dbReference type="NCBI Taxonomy" id="6832"/>
    <lineage>
        <taxon>Eukaryota</taxon>
        <taxon>Metazoa</taxon>
        <taxon>Ecdysozoa</taxon>
        <taxon>Arthropoda</taxon>
        <taxon>Crustacea</taxon>
        <taxon>Multicrustacea</taxon>
        <taxon>Hexanauplia</taxon>
        <taxon>Copepoda</taxon>
        <taxon>Harpacticoida</taxon>
        <taxon>Harpacticidae</taxon>
        <taxon>Tigriopus</taxon>
    </lineage>
</organism>
<dbReference type="SMART" id="SM00225">
    <property type="entry name" value="BTB"/>
    <property type="match status" value="1"/>
</dbReference>
<feature type="compositionally biased region" description="Basic residues" evidence="7">
    <location>
        <begin position="277"/>
        <end position="290"/>
    </location>
</feature>
<feature type="non-terminal residue" evidence="10">
    <location>
        <position position="1"/>
    </location>
</feature>
<dbReference type="PROSITE" id="PS00028">
    <property type="entry name" value="ZINC_FINGER_C2H2_1"/>
    <property type="match status" value="1"/>
</dbReference>
<evidence type="ECO:0000259" key="8">
    <source>
        <dbReference type="PROSITE" id="PS50097"/>
    </source>
</evidence>
<dbReference type="STRING" id="6832.A0A553PP84"/>
<evidence type="ECO:0000256" key="5">
    <source>
        <dbReference type="ARBA" id="ARBA00037382"/>
    </source>
</evidence>
<keyword evidence="3" id="KW-0524">Neurogenesis</keyword>
<dbReference type="PANTHER" id="PTHR23110">
    <property type="entry name" value="BTB DOMAIN TRANSCRIPTION FACTOR"/>
    <property type="match status" value="1"/>
</dbReference>
<reference evidence="10 11" key="1">
    <citation type="journal article" date="2018" name="Nat. Ecol. Evol.">
        <title>Genomic signatures of mitonuclear coevolution across populations of Tigriopus californicus.</title>
        <authorList>
            <person name="Barreto F.S."/>
            <person name="Watson E.T."/>
            <person name="Lima T.G."/>
            <person name="Willett C.S."/>
            <person name="Edmands S."/>
            <person name="Li W."/>
            <person name="Burton R.S."/>
        </authorList>
    </citation>
    <scope>NUCLEOTIDE SEQUENCE [LARGE SCALE GENOMIC DNA]</scope>
    <source>
        <strain evidence="10 11">San Diego</strain>
    </source>
</reference>
<dbReference type="Proteomes" id="UP000318571">
    <property type="component" value="Chromosome 6"/>
</dbReference>
<keyword evidence="1" id="KW-0217">Developmental protein</keyword>
<dbReference type="GO" id="GO:0048813">
    <property type="term" value="P:dendrite morphogenesis"/>
    <property type="evidence" value="ECO:0007669"/>
    <property type="project" value="UniProtKB-ARBA"/>
</dbReference>
<evidence type="ECO:0000256" key="6">
    <source>
        <dbReference type="PROSITE-ProRule" id="PRU00042"/>
    </source>
</evidence>
<feature type="compositionally biased region" description="Low complexity" evidence="7">
    <location>
        <begin position="69"/>
        <end position="79"/>
    </location>
</feature>
<dbReference type="InterPro" id="IPR013087">
    <property type="entry name" value="Znf_C2H2_type"/>
</dbReference>
<feature type="compositionally biased region" description="Acidic residues" evidence="7">
    <location>
        <begin position="338"/>
        <end position="353"/>
    </location>
</feature>
<dbReference type="PROSITE" id="PS50097">
    <property type="entry name" value="BTB"/>
    <property type="match status" value="1"/>
</dbReference>
<feature type="compositionally biased region" description="Low complexity" evidence="7">
    <location>
        <begin position="219"/>
        <end position="234"/>
    </location>
</feature>
<dbReference type="PANTHER" id="PTHR23110:SF111">
    <property type="entry name" value="LONGITUDINALS LACKING PROTEIN, ISOFORMS F_I_K_T"/>
    <property type="match status" value="1"/>
</dbReference>
<keyword evidence="6" id="KW-0863">Zinc-finger</keyword>
<feature type="region of interest" description="Disordered" evidence="7">
    <location>
        <begin position="321"/>
        <end position="362"/>
    </location>
</feature>
<comment type="function">
    <text evidence="5">Putative transcription factor required for axon growth and guidance in the central and peripheral nervous systems. Repels CNS axons away from the midline by promoting the expression of the midline repellent sli and its receptor robo.</text>
</comment>
<dbReference type="Pfam" id="PF05605">
    <property type="entry name" value="zf-Di19"/>
    <property type="match status" value="1"/>
</dbReference>
<feature type="compositionally biased region" description="Basic and acidic residues" evidence="7">
    <location>
        <begin position="327"/>
        <end position="337"/>
    </location>
</feature>
<dbReference type="InterPro" id="IPR011333">
    <property type="entry name" value="SKP1/BTB/POZ_sf"/>
</dbReference>
<dbReference type="AlphaFoldDB" id="A0A553PP84"/>
<feature type="domain" description="BTB" evidence="8">
    <location>
        <begin position="129"/>
        <end position="195"/>
    </location>
</feature>
<gene>
    <name evidence="10" type="ORF">TCAL_16028</name>
</gene>
<dbReference type="InterPro" id="IPR000210">
    <property type="entry name" value="BTB/POZ_dom"/>
</dbReference>
<feature type="region of interest" description="Disordered" evidence="7">
    <location>
        <begin position="1"/>
        <end position="22"/>
    </location>
</feature>
<evidence type="ECO:0000256" key="3">
    <source>
        <dbReference type="ARBA" id="ARBA00022902"/>
    </source>
</evidence>
<dbReference type="GO" id="GO:0006357">
    <property type="term" value="P:regulation of transcription by RNA polymerase II"/>
    <property type="evidence" value="ECO:0007669"/>
    <property type="project" value="TreeGrafter"/>
</dbReference>
<evidence type="ECO:0000256" key="7">
    <source>
        <dbReference type="SAM" id="MobiDB-lite"/>
    </source>
</evidence>
<dbReference type="PROSITE" id="PS50157">
    <property type="entry name" value="ZINC_FINGER_C2H2_2"/>
    <property type="match status" value="1"/>
</dbReference>
<keyword evidence="11" id="KW-1185">Reference proteome</keyword>
<dbReference type="Pfam" id="PF00651">
    <property type="entry name" value="BTB"/>
    <property type="match status" value="1"/>
</dbReference>
<name>A0A553PP84_TIGCA</name>
<evidence type="ECO:0000313" key="10">
    <source>
        <dbReference type="EMBL" id="TRY79494.1"/>
    </source>
</evidence>
<protein>
    <recommendedName>
        <fullName evidence="12">BTB domain-containing protein</fullName>
    </recommendedName>
</protein>
<dbReference type="InterPro" id="IPR008598">
    <property type="entry name" value="Di19_Zn-bd"/>
</dbReference>
<evidence type="ECO:0000256" key="4">
    <source>
        <dbReference type="ARBA" id="ARBA00023242"/>
    </source>
</evidence>
<dbReference type="GO" id="GO:0008270">
    <property type="term" value="F:zinc ion binding"/>
    <property type="evidence" value="ECO:0007669"/>
    <property type="project" value="UniProtKB-KW"/>
</dbReference>
<evidence type="ECO:0008006" key="12">
    <source>
        <dbReference type="Google" id="ProtNLM"/>
    </source>
</evidence>
<dbReference type="InterPro" id="IPR051095">
    <property type="entry name" value="Dros_DevTransReg"/>
</dbReference>
<dbReference type="CDD" id="cd18315">
    <property type="entry name" value="BTB_POZ_BAB-like"/>
    <property type="match status" value="1"/>
</dbReference>
<dbReference type="EMBL" id="VCGU01000002">
    <property type="protein sequence ID" value="TRY79494.1"/>
    <property type="molecule type" value="Genomic_DNA"/>
</dbReference>
<dbReference type="GO" id="GO:0008406">
    <property type="term" value="P:gonad development"/>
    <property type="evidence" value="ECO:0007669"/>
    <property type="project" value="UniProtKB-ARBA"/>
</dbReference>
<keyword evidence="2" id="KW-0221">Differentiation</keyword>
<keyword evidence="6" id="KW-0479">Metal-binding</keyword>
<dbReference type="GO" id="GO:0045476">
    <property type="term" value="P:nurse cell apoptotic process"/>
    <property type="evidence" value="ECO:0007669"/>
    <property type="project" value="UniProtKB-ARBA"/>
</dbReference>
<dbReference type="Gene3D" id="3.30.710.10">
    <property type="entry name" value="Potassium Channel Kv1.1, Chain A"/>
    <property type="match status" value="1"/>
</dbReference>
<dbReference type="GO" id="GO:0005634">
    <property type="term" value="C:nucleus"/>
    <property type="evidence" value="ECO:0007669"/>
    <property type="project" value="TreeGrafter"/>
</dbReference>
<feature type="domain" description="C2H2-type" evidence="9">
    <location>
        <begin position="494"/>
        <end position="522"/>
    </location>
</feature>
<dbReference type="Gene3D" id="3.30.160.60">
    <property type="entry name" value="Classic Zinc Finger"/>
    <property type="match status" value="1"/>
</dbReference>